<sequence length="208" mass="21877">MSHHKTPRAGADELANIVAGLVARLEAADSIESIDSALDSAAAFAGMLGMENVPVAALLPEPDRPVTRSGAIRCFVDRGMPAELAGPFLDAAVRMVRLEHDAKRQRIREAFAHALHLLETLGEDDPRTLAAAIKAVELQAPGTVARGAEACGIRLPRPTHFTDDGAPLYSVEGVAEALGLSPEQVAADVEELAGVTDFLAPEEAHPVQ</sequence>
<dbReference type="Proteomes" id="UP000007883">
    <property type="component" value="Chromosome"/>
</dbReference>
<organism evidence="1 2">
    <name type="scientific">Rubrivivax gelatinosus (strain NBRC 100245 / IL144)</name>
    <dbReference type="NCBI Taxonomy" id="983917"/>
    <lineage>
        <taxon>Bacteria</taxon>
        <taxon>Pseudomonadati</taxon>
        <taxon>Pseudomonadota</taxon>
        <taxon>Betaproteobacteria</taxon>
        <taxon>Burkholderiales</taxon>
        <taxon>Sphaerotilaceae</taxon>
        <taxon>Rubrivivax</taxon>
    </lineage>
</organism>
<protein>
    <submittedName>
        <fullName evidence="1">Uncharacterized protein</fullName>
    </submittedName>
</protein>
<dbReference type="RefSeq" id="WP_014429031.1">
    <property type="nucleotide sequence ID" value="NC_017075.1"/>
</dbReference>
<dbReference type="eggNOG" id="ENOG502ZKXD">
    <property type="taxonomic scope" value="Bacteria"/>
</dbReference>
<proteinExistence type="predicted"/>
<dbReference type="AlphaFoldDB" id="I0HT33"/>
<dbReference type="HOGENOM" id="CLU_1320115_0_0_4"/>
<gene>
    <name evidence="1" type="ordered locus">RGE_28310</name>
</gene>
<dbReference type="STRING" id="983917.RGE_28310"/>
<evidence type="ECO:0000313" key="1">
    <source>
        <dbReference type="EMBL" id="BAL96170.1"/>
    </source>
</evidence>
<dbReference type="EMBL" id="AP012320">
    <property type="protein sequence ID" value="BAL96170.1"/>
    <property type="molecule type" value="Genomic_DNA"/>
</dbReference>
<evidence type="ECO:0000313" key="2">
    <source>
        <dbReference type="Proteomes" id="UP000007883"/>
    </source>
</evidence>
<reference evidence="1 2" key="1">
    <citation type="journal article" date="2012" name="J. Bacteriol.">
        <title>Complete genome sequence of phototrophic betaproteobacterium Rubrivivax gelatinosus IL144.</title>
        <authorList>
            <person name="Nagashima S."/>
            <person name="Kamimura A."/>
            <person name="Shimizu T."/>
            <person name="Nakamura-isaki S."/>
            <person name="Aono E."/>
            <person name="Sakamoto K."/>
            <person name="Ichikawa N."/>
            <person name="Nakazawa H."/>
            <person name="Sekine M."/>
            <person name="Yamazaki S."/>
            <person name="Fujita N."/>
            <person name="Shimada K."/>
            <person name="Hanada S."/>
            <person name="Nagashima K.V.P."/>
        </authorList>
    </citation>
    <scope>NUCLEOTIDE SEQUENCE [LARGE SCALE GENOMIC DNA]</scope>
    <source>
        <strain evidence="2">NBRC 100245 / IL144</strain>
    </source>
</reference>
<dbReference type="KEGG" id="rge:RGE_28310"/>
<keyword evidence="2" id="KW-1185">Reference proteome</keyword>
<name>I0HT33_RUBGI</name>
<accession>I0HT33</accession>